<dbReference type="RefSeq" id="WP_167359719.1">
    <property type="nucleotide sequence ID" value="NZ_FNDG01000004.1"/>
</dbReference>
<name>A0A1G8BD31_9GAMM</name>
<feature type="region of interest" description="Disordered" evidence="1">
    <location>
        <begin position="1"/>
        <end position="50"/>
    </location>
</feature>
<feature type="compositionally biased region" description="Low complexity" evidence="1">
    <location>
        <begin position="37"/>
        <end position="50"/>
    </location>
</feature>
<protein>
    <submittedName>
        <fullName evidence="2">Uncharacterized protein</fullName>
    </submittedName>
</protein>
<gene>
    <name evidence="2" type="ORF">SAMN05216588_1047</name>
</gene>
<dbReference type="Proteomes" id="UP000198606">
    <property type="component" value="Unassembled WGS sequence"/>
</dbReference>
<evidence type="ECO:0000256" key="1">
    <source>
        <dbReference type="SAM" id="MobiDB-lite"/>
    </source>
</evidence>
<organism evidence="2 3">
    <name type="scientific">Phytopseudomonas flavescens</name>
    <dbReference type="NCBI Taxonomy" id="29435"/>
    <lineage>
        <taxon>Bacteria</taxon>
        <taxon>Pseudomonadati</taxon>
        <taxon>Pseudomonadota</taxon>
        <taxon>Gammaproteobacteria</taxon>
        <taxon>Pseudomonadales</taxon>
        <taxon>Pseudomonadaceae</taxon>
        <taxon>Phytopseudomonas</taxon>
    </lineage>
</organism>
<proteinExistence type="predicted"/>
<sequence>MAVENVGQLDRVPGQSDPQPEFDAALAEWARREQARDQAAAAGDEAFAQA</sequence>
<dbReference type="AlphaFoldDB" id="A0A1G8BD31"/>
<dbReference type="EMBL" id="FNDG01000004">
    <property type="protein sequence ID" value="SDH31126.1"/>
    <property type="molecule type" value="Genomic_DNA"/>
</dbReference>
<evidence type="ECO:0000313" key="3">
    <source>
        <dbReference type="Proteomes" id="UP000198606"/>
    </source>
</evidence>
<evidence type="ECO:0000313" key="2">
    <source>
        <dbReference type="EMBL" id="SDH31126.1"/>
    </source>
</evidence>
<accession>A0A1G8BD31</accession>
<reference evidence="2 3" key="1">
    <citation type="submission" date="2016-10" db="EMBL/GenBank/DDBJ databases">
        <authorList>
            <person name="de Groot N.N."/>
        </authorList>
    </citation>
    <scope>NUCLEOTIDE SEQUENCE [LARGE SCALE GENOMIC DNA]</scope>
    <source>
        <strain evidence="2 3">LMG 18387</strain>
    </source>
</reference>